<dbReference type="AlphaFoldDB" id="A0A0E9TEC6"/>
<protein>
    <submittedName>
        <fullName evidence="1">Uncharacterized protein</fullName>
    </submittedName>
</protein>
<name>A0A0E9TEC6_ANGAN</name>
<proteinExistence type="predicted"/>
<organism evidence="1">
    <name type="scientific">Anguilla anguilla</name>
    <name type="common">European freshwater eel</name>
    <name type="synonym">Muraena anguilla</name>
    <dbReference type="NCBI Taxonomy" id="7936"/>
    <lineage>
        <taxon>Eukaryota</taxon>
        <taxon>Metazoa</taxon>
        <taxon>Chordata</taxon>
        <taxon>Craniata</taxon>
        <taxon>Vertebrata</taxon>
        <taxon>Euteleostomi</taxon>
        <taxon>Actinopterygii</taxon>
        <taxon>Neopterygii</taxon>
        <taxon>Teleostei</taxon>
        <taxon>Anguilliformes</taxon>
        <taxon>Anguillidae</taxon>
        <taxon>Anguilla</taxon>
    </lineage>
</organism>
<dbReference type="EMBL" id="GBXM01057479">
    <property type="protein sequence ID" value="JAH51098.1"/>
    <property type="molecule type" value="Transcribed_RNA"/>
</dbReference>
<accession>A0A0E9TEC6</accession>
<evidence type="ECO:0000313" key="1">
    <source>
        <dbReference type="EMBL" id="JAH51098.1"/>
    </source>
</evidence>
<reference evidence="1" key="1">
    <citation type="submission" date="2014-11" db="EMBL/GenBank/DDBJ databases">
        <authorList>
            <person name="Amaro Gonzalez C."/>
        </authorList>
    </citation>
    <scope>NUCLEOTIDE SEQUENCE</scope>
</reference>
<sequence length="31" mass="3517">MCTRTKLTGLQKYFTPLQSLHLVLPAQTCSH</sequence>
<reference evidence="1" key="2">
    <citation type="journal article" date="2015" name="Fish Shellfish Immunol.">
        <title>Early steps in the European eel (Anguilla anguilla)-Vibrio vulnificus interaction in the gills: Role of the RtxA13 toxin.</title>
        <authorList>
            <person name="Callol A."/>
            <person name="Pajuelo D."/>
            <person name="Ebbesson L."/>
            <person name="Teles M."/>
            <person name="MacKenzie S."/>
            <person name="Amaro C."/>
        </authorList>
    </citation>
    <scope>NUCLEOTIDE SEQUENCE</scope>
</reference>